<name>A0ACB5TT45_AMBMO</name>
<evidence type="ECO:0000313" key="1">
    <source>
        <dbReference type="EMBL" id="GME94758.1"/>
    </source>
</evidence>
<reference evidence="1" key="1">
    <citation type="submission" date="2023-04" db="EMBL/GenBank/DDBJ databases">
        <title>Ambrosiozyma monospora NBRC 10751.</title>
        <authorList>
            <person name="Ichikawa N."/>
            <person name="Sato H."/>
            <person name="Tonouchi N."/>
        </authorList>
    </citation>
    <scope>NUCLEOTIDE SEQUENCE</scope>
    <source>
        <strain evidence="1">NBRC 10751</strain>
    </source>
</reference>
<dbReference type="Proteomes" id="UP001165064">
    <property type="component" value="Unassembled WGS sequence"/>
</dbReference>
<organism evidence="1 2">
    <name type="scientific">Ambrosiozyma monospora</name>
    <name type="common">Yeast</name>
    <name type="synonym">Endomycopsis monosporus</name>
    <dbReference type="NCBI Taxonomy" id="43982"/>
    <lineage>
        <taxon>Eukaryota</taxon>
        <taxon>Fungi</taxon>
        <taxon>Dikarya</taxon>
        <taxon>Ascomycota</taxon>
        <taxon>Saccharomycotina</taxon>
        <taxon>Pichiomycetes</taxon>
        <taxon>Pichiales</taxon>
        <taxon>Pichiaceae</taxon>
        <taxon>Ambrosiozyma</taxon>
    </lineage>
</organism>
<evidence type="ECO:0000313" key="2">
    <source>
        <dbReference type="Proteomes" id="UP001165064"/>
    </source>
</evidence>
<dbReference type="EMBL" id="BSXS01009151">
    <property type="protein sequence ID" value="GME94758.1"/>
    <property type="molecule type" value="Genomic_DNA"/>
</dbReference>
<comment type="caution">
    <text evidence="1">The sequence shown here is derived from an EMBL/GenBank/DDBJ whole genome shotgun (WGS) entry which is preliminary data.</text>
</comment>
<gene>
    <name evidence="1" type="ORF">Amon02_000964200</name>
</gene>
<sequence length="321" mass="37948">MFFDYFNKKGQFYNTFALLSLFESKYQLQLRDEVYLMICQELENWPITYGLRFLLTTLKRATSPFTFTRLREIIWKEKVESSKYKIDVFAEPSRMAIDKLQMVLKDVKWEEDGIPKFELTSNTDAFQRAASYVIIPSSVEDKLSQSTESFNPDQEWQRILESPDKSQKLESLRQLSLEFIKRGQMYNVYVLARFCRGSYPELEVFADYESYEIMLSQLLDDPTRKLGSDELRIIKILYHSSSKLSFWEDRALIAKIKKKLRDEDLSFDGWELDSEEMKWMDDAILDLRWKTKSPEFELKNNTKEFQRLAMLFCPGAGSGSS</sequence>
<accession>A0ACB5TT45</accession>
<keyword evidence="2" id="KW-1185">Reference proteome</keyword>
<proteinExistence type="predicted"/>
<protein>
    <submittedName>
        <fullName evidence="1">Unnamed protein product</fullName>
    </submittedName>
</protein>